<proteinExistence type="predicted"/>
<evidence type="ECO:0000313" key="1">
    <source>
        <dbReference type="EMBL" id="CAN65831.1"/>
    </source>
</evidence>
<accession>A5BMU4</accession>
<organism evidence="1">
    <name type="scientific">Vitis vinifera</name>
    <name type="common">Grape</name>
    <dbReference type="NCBI Taxonomy" id="29760"/>
    <lineage>
        <taxon>Eukaryota</taxon>
        <taxon>Viridiplantae</taxon>
        <taxon>Streptophyta</taxon>
        <taxon>Embryophyta</taxon>
        <taxon>Tracheophyta</taxon>
        <taxon>Spermatophyta</taxon>
        <taxon>Magnoliopsida</taxon>
        <taxon>eudicotyledons</taxon>
        <taxon>Gunneridae</taxon>
        <taxon>Pentapetalae</taxon>
        <taxon>rosids</taxon>
        <taxon>Vitales</taxon>
        <taxon>Vitaceae</taxon>
        <taxon>Viteae</taxon>
        <taxon>Vitis</taxon>
    </lineage>
</organism>
<dbReference type="EMBL" id="AM465010">
    <property type="protein sequence ID" value="CAN65831.1"/>
    <property type="molecule type" value="Genomic_DNA"/>
</dbReference>
<name>A5BMU4_VITVI</name>
<reference evidence="1" key="1">
    <citation type="journal article" date="2007" name="PLoS ONE">
        <title>The first genome sequence of an elite grapevine cultivar (Pinot noir Vitis vinifera L.): coping with a highly heterozygous genome.</title>
        <authorList>
            <person name="Velasco R."/>
            <person name="Zharkikh A."/>
            <person name="Troggio M."/>
            <person name="Cartwright D.A."/>
            <person name="Cestaro A."/>
            <person name="Pruss D."/>
            <person name="Pindo M."/>
            <person name="FitzGerald L.M."/>
            <person name="Vezzulli S."/>
            <person name="Reid J."/>
            <person name="Malacarne G."/>
            <person name="Iliev D."/>
            <person name="Coppola G."/>
            <person name="Wardell B."/>
            <person name="Micheletti D."/>
            <person name="Macalma T."/>
            <person name="Facci M."/>
            <person name="Mitchell J.T."/>
            <person name="Perazzolli M."/>
            <person name="Eldredge G."/>
            <person name="Gatto P."/>
            <person name="Oyzerski R."/>
            <person name="Moretto M."/>
            <person name="Gutin N."/>
            <person name="Stefanini M."/>
            <person name="Chen Y."/>
            <person name="Segala C."/>
            <person name="Davenport C."/>
            <person name="Dematte L."/>
            <person name="Mraz A."/>
            <person name="Battilana J."/>
            <person name="Stormo K."/>
            <person name="Costa F."/>
            <person name="Tao Q."/>
            <person name="Si-Ammour A."/>
            <person name="Harkins T."/>
            <person name="Lackey A."/>
            <person name="Perbost C."/>
            <person name="Taillon B."/>
            <person name="Stella A."/>
            <person name="Solovyev V."/>
            <person name="Fawcett J.A."/>
            <person name="Sterck L."/>
            <person name="Vandepoele K."/>
            <person name="Grando S.M."/>
            <person name="Toppo S."/>
            <person name="Moser C."/>
            <person name="Lanchbury J."/>
            <person name="Bogden R."/>
            <person name="Skolnick M."/>
            <person name="Sgaramella V."/>
            <person name="Bhatnagar S.K."/>
            <person name="Fontana P."/>
            <person name="Gutin A."/>
            <person name="Van de Peer Y."/>
            <person name="Salamini F."/>
            <person name="Viola R."/>
        </authorList>
    </citation>
    <scope>NUCLEOTIDE SEQUENCE</scope>
</reference>
<dbReference type="OrthoDB" id="762072at2759"/>
<protein>
    <submittedName>
        <fullName evidence="1">Uncharacterized protein</fullName>
    </submittedName>
</protein>
<sequence length="217" mass="24033">MNTIEYMTRLDVLPSGKAGVLILSAPMMDPEVHFMIFLAVQNLGLAMADAVVEVMIVEAIRFEMDALHAMELALALENDLYENKGSYQPHRQPFEHHEAEDVGIPVSSVATNMQGLPLQECPKNETSKSDASPVRQAMDHGTIFGEIRSNGLKAYVHLYLAALNGDWKSTKAFLELNPQTVRARITRLSETALHIAAMVGFASASDRGIRKSRYTEF</sequence>
<dbReference type="ExpressionAtlas" id="A5BMU4">
    <property type="expression patterns" value="baseline and differential"/>
</dbReference>
<dbReference type="AlphaFoldDB" id="A5BMU4"/>
<gene>
    <name evidence="1" type="ORF">VITISV_017300</name>
</gene>